<evidence type="ECO:0000256" key="2">
    <source>
        <dbReference type="SAM" id="Coils"/>
    </source>
</evidence>
<dbReference type="SMART" id="SM00360">
    <property type="entry name" value="RRM"/>
    <property type="match status" value="1"/>
</dbReference>
<dbReference type="InterPro" id="IPR000504">
    <property type="entry name" value="RRM_dom"/>
</dbReference>
<dbReference type="Gene3D" id="3.30.70.330">
    <property type="match status" value="1"/>
</dbReference>
<dbReference type="CDD" id="cd00590">
    <property type="entry name" value="RRM_SF"/>
    <property type="match status" value="1"/>
</dbReference>
<reference evidence="6 7" key="1">
    <citation type="submission" date="2015-07" db="EMBL/GenBank/DDBJ databases">
        <authorList>
            <person name="Cajimat M.N.B."/>
            <person name="Milazzo M.L."/>
            <person name="Fulhorst C.F."/>
        </authorList>
    </citation>
    <scope>NUCLEOTIDE SEQUENCE [LARGE SCALE GENOMIC DNA]</scope>
    <source>
        <strain evidence="6">Single colony</strain>
    </source>
</reference>
<gene>
    <name evidence="6" type="primary">FGENESH: predicted gene_9.175</name>
    <name evidence="6" type="ORF">BN2166_0048290</name>
</gene>
<dbReference type="GO" id="GO:0003723">
    <property type="term" value="F:RNA binding"/>
    <property type="evidence" value="ECO:0007669"/>
    <property type="project" value="UniProtKB-UniRule"/>
</dbReference>
<dbReference type="PROSITE" id="PS50102">
    <property type="entry name" value="RRM"/>
    <property type="match status" value="1"/>
</dbReference>
<evidence type="ECO:0000256" key="4">
    <source>
        <dbReference type="SAM" id="Phobius"/>
    </source>
</evidence>
<dbReference type="InterPro" id="IPR035979">
    <property type="entry name" value="RBD_domain_sf"/>
</dbReference>
<dbReference type="AlphaFoldDB" id="A0A0K3CJ51"/>
<proteinExistence type="predicted"/>
<name>A0A0K3CJ51_RHOTO</name>
<dbReference type="EMBL" id="CWKI01000009">
    <property type="protein sequence ID" value="CTR08968.1"/>
    <property type="molecule type" value="Genomic_DNA"/>
</dbReference>
<keyword evidence="4" id="KW-0812">Transmembrane</keyword>
<feature type="compositionally biased region" description="Low complexity" evidence="3">
    <location>
        <begin position="264"/>
        <end position="280"/>
    </location>
</feature>
<feature type="domain" description="RRM" evidence="5">
    <location>
        <begin position="169"/>
        <end position="244"/>
    </location>
</feature>
<feature type="region of interest" description="Disordered" evidence="3">
    <location>
        <begin position="333"/>
        <end position="359"/>
    </location>
</feature>
<keyword evidence="2" id="KW-0175">Coiled coil</keyword>
<protein>
    <submittedName>
        <fullName evidence="6">FGENESH: predicted gene_9.175 protein</fullName>
    </submittedName>
</protein>
<dbReference type="SUPFAM" id="SSF54928">
    <property type="entry name" value="RNA-binding domain, RBD"/>
    <property type="match status" value="1"/>
</dbReference>
<feature type="coiled-coil region" evidence="2">
    <location>
        <begin position="120"/>
        <end position="164"/>
    </location>
</feature>
<sequence>MNGNVVFPPKRGGGGGRPGPQRVNSAGGRANPYSRPPPAAPAADGKWQHDLFGANSDLYNPSINFSAIRAKLPAQQQTSPSLRPFGAATPAAQAVLSAPTAPVATVQQSGAALGIKGSNAAAQREAARRANLERMAAQKERAELIRQRKELEKERQEKVKIAKEEDLGFVVQVDGLVAGTSAEDVQTAFGSYGEIRFCFIVDPAASELSARLTFTRYDDAAAACSKLDGAIADGRPLSVKQTSRTPMPPPLPPLPKHSVGPALVGTSSATGAAASVPTGPRSQRRAQPAQVQTAIPVEPPSKMYADQIEAAERAAAAAAAAAQNGGNGMDVDMADSSAISAGPRGRGAVPRGRGPVHAPGAVAATQQRQQQPINPLAARLGVNVPSGPAAMRQQGANGRAQGAAGAGSLAARLGGNGQAASAALVLVLHLEKSPPRDTLISFSLSLFTQRIARLTRTHKHSQTTHTMLSPLRTSTVRTLAAIPASRRYVSLGASWDPLQRGTGSLRPRKEFYPSQCGKSGEEVKQGVWYWRKLATYEMGYLWAFIGVIGAVGVGMGYHHHRANGLDGHLKH</sequence>
<dbReference type="STRING" id="5286.A0A0K3CJ51"/>
<keyword evidence="4" id="KW-0472">Membrane</keyword>
<feature type="region of interest" description="Disordered" evidence="3">
    <location>
        <begin position="236"/>
        <end position="291"/>
    </location>
</feature>
<keyword evidence="4" id="KW-1133">Transmembrane helix</keyword>
<feature type="transmembrane region" description="Helical" evidence="4">
    <location>
        <begin position="539"/>
        <end position="557"/>
    </location>
</feature>
<evidence type="ECO:0000313" key="7">
    <source>
        <dbReference type="Proteomes" id="UP000199069"/>
    </source>
</evidence>
<keyword evidence="7" id="KW-1185">Reference proteome</keyword>
<dbReference type="Pfam" id="PF00076">
    <property type="entry name" value="RRM_1"/>
    <property type="match status" value="1"/>
</dbReference>
<feature type="compositionally biased region" description="Low complexity" evidence="3">
    <location>
        <begin position="341"/>
        <end position="356"/>
    </location>
</feature>
<evidence type="ECO:0000256" key="1">
    <source>
        <dbReference type="PROSITE-ProRule" id="PRU00176"/>
    </source>
</evidence>
<feature type="region of interest" description="Disordered" evidence="3">
    <location>
        <begin position="1"/>
        <end position="46"/>
    </location>
</feature>
<evidence type="ECO:0000313" key="6">
    <source>
        <dbReference type="EMBL" id="CTR08968.1"/>
    </source>
</evidence>
<accession>A0A0K3CJ51</accession>
<dbReference type="InterPro" id="IPR012677">
    <property type="entry name" value="Nucleotide-bd_a/b_plait_sf"/>
</dbReference>
<keyword evidence="1" id="KW-0694">RNA-binding</keyword>
<feature type="compositionally biased region" description="Pro residues" evidence="3">
    <location>
        <begin position="246"/>
        <end position="255"/>
    </location>
</feature>
<evidence type="ECO:0000259" key="5">
    <source>
        <dbReference type="PROSITE" id="PS50102"/>
    </source>
</evidence>
<dbReference type="OMA" id="SKMYADQ"/>
<evidence type="ECO:0000256" key="3">
    <source>
        <dbReference type="SAM" id="MobiDB-lite"/>
    </source>
</evidence>
<dbReference type="Proteomes" id="UP000199069">
    <property type="component" value="Unassembled WGS sequence"/>
</dbReference>
<organism evidence="6 7">
    <name type="scientific">Rhodotorula toruloides</name>
    <name type="common">Yeast</name>
    <name type="synonym">Rhodosporidium toruloides</name>
    <dbReference type="NCBI Taxonomy" id="5286"/>
    <lineage>
        <taxon>Eukaryota</taxon>
        <taxon>Fungi</taxon>
        <taxon>Dikarya</taxon>
        <taxon>Basidiomycota</taxon>
        <taxon>Pucciniomycotina</taxon>
        <taxon>Microbotryomycetes</taxon>
        <taxon>Sporidiobolales</taxon>
        <taxon>Sporidiobolaceae</taxon>
        <taxon>Rhodotorula</taxon>
    </lineage>
</organism>